<proteinExistence type="predicted"/>
<reference evidence="1 2" key="1">
    <citation type="submission" date="2019-06" db="EMBL/GenBank/DDBJ databases">
        <title>Sulfurimonas gotlandica sp. nov., a chemoautotrophic and psychrotolerant epsilonproteobacterium isolated from a pelagic redoxcline, and an emended description of the genus Sulfurimonas.</title>
        <authorList>
            <person name="Wang S."/>
            <person name="Jiang L."/>
            <person name="Shao Z."/>
        </authorList>
    </citation>
    <scope>NUCLEOTIDE SEQUENCE [LARGE SCALE GENOMIC DNA]</scope>
    <source>
        <strain evidence="1 2">B2</strain>
    </source>
</reference>
<organism evidence="1 2">
    <name type="scientific">Sulfurimonas marina</name>
    <dbReference type="NCBI Taxonomy" id="2590551"/>
    <lineage>
        <taxon>Bacteria</taxon>
        <taxon>Pseudomonadati</taxon>
        <taxon>Campylobacterota</taxon>
        <taxon>Epsilonproteobacteria</taxon>
        <taxon>Campylobacterales</taxon>
        <taxon>Sulfurimonadaceae</taxon>
        <taxon>Sulfurimonas</taxon>
    </lineage>
</organism>
<evidence type="ECO:0000313" key="1">
    <source>
        <dbReference type="EMBL" id="QOP42365.1"/>
    </source>
</evidence>
<sequence length="105" mass="12536">MIHDKILLLLDYVKIDSASIVCHFKCKESNKEVISELAFEPYDGKIEITWKEMLLHPIESYNRYYHTPIVIYSHDTHETIVLKAFQKVANRFKWNSEKKQYVCND</sequence>
<accession>A0A7M1AYB7</accession>
<gene>
    <name evidence="1" type="ORF">FJR03_04930</name>
</gene>
<dbReference type="Proteomes" id="UP000593910">
    <property type="component" value="Chromosome"/>
</dbReference>
<name>A0A7M1AYB7_9BACT</name>
<dbReference type="EMBL" id="CP041165">
    <property type="protein sequence ID" value="QOP42365.1"/>
    <property type="molecule type" value="Genomic_DNA"/>
</dbReference>
<protein>
    <submittedName>
        <fullName evidence="1">Uncharacterized protein</fullName>
    </submittedName>
</protein>
<dbReference type="KEGG" id="smax:FJR03_04930"/>
<dbReference type="AlphaFoldDB" id="A0A7M1AYB7"/>
<evidence type="ECO:0000313" key="2">
    <source>
        <dbReference type="Proteomes" id="UP000593910"/>
    </source>
</evidence>
<keyword evidence="2" id="KW-1185">Reference proteome</keyword>